<evidence type="ECO:0000259" key="1">
    <source>
        <dbReference type="Pfam" id="PF04028"/>
    </source>
</evidence>
<dbReference type="Proteomes" id="UP000000845">
    <property type="component" value="Chromosome"/>
</dbReference>
<name>D1AI95_SEBTE</name>
<reference evidence="3" key="1">
    <citation type="submission" date="2009-09" db="EMBL/GenBank/DDBJ databases">
        <title>The complete chromosome of Sebaldella termitidis ATCC 33386.</title>
        <authorList>
            <consortium name="US DOE Joint Genome Institute (JGI-PGF)"/>
            <person name="Lucas S."/>
            <person name="Copeland A."/>
            <person name="Lapidus A."/>
            <person name="Glavina del Rio T."/>
            <person name="Dalin E."/>
            <person name="Tice H."/>
            <person name="Bruce D."/>
            <person name="Goodwin L."/>
            <person name="Pitluck S."/>
            <person name="Kyrpides N."/>
            <person name="Mavromatis K."/>
            <person name="Ivanova N."/>
            <person name="Mikhailova N."/>
            <person name="Sims D."/>
            <person name="Meincke L."/>
            <person name="Brettin T."/>
            <person name="Detter J.C."/>
            <person name="Han C."/>
            <person name="Larimer F."/>
            <person name="Land M."/>
            <person name="Hauser L."/>
            <person name="Markowitz V."/>
            <person name="Cheng J.F."/>
            <person name="Hugenholtz P."/>
            <person name="Woyke T."/>
            <person name="Wu D."/>
            <person name="Eisen J.A."/>
        </authorList>
    </citation>
    <scope>NUCLEOTIDE SEQUENCE [LARGE SCALE GENOMIC DNA]</scope>
    <source>
        <strain evidence="3">ATCC 33386 / NCTC 11300</strain>
    </source>
</reference>
<dbReference type="SUPFAM" id="SSF69593">
    <property type="entry name" value="Glycerol-3-phosphate (1)-acyltransferase"/>
    <property type="match status" value="1"/>
</dbReference>
<dbReference type="KEGG" id="str:Sterm_1621"/>
<protein>
    <recommendedName>
        <fullName evidence="1">DUF374 domain-containing protein</fullName>
    </recommendedName>
</protein>
<dbReference type="InterPro" id="IPR007172">
    <property type="entry name" value="DUF374"/>
</dbReference>
<proteinExistence type="predicted"/>
<dbReference type="eggNOG" id="COG2121">
    <property type="taxonomic scope" value="Bacteria"/>
</dbReference>
<accession>D1AI95</accession>
<feature type="domain" description="DUF374" evidence="1">
    <location>
        <begin position="61"/>
        <end position="120"/>
    </location>
</feature>
<evidence type="ECO:0000313" key="3">
    <source>
        <dbReference type="Proteomes" id="UP000000845"/>
    </source>
</evidence>
<dbReference type="STRING" id="526218.Sterm_1621"/>
<dbReference type="HOGENOM" id="CLU_086327_1_1_0"/>
<organism evidence="2 3">
    <name type="scientific">Sebaldella termitidis (strain ATCC 33386 / NCTC 11300)</name>
    <dbReference type="NCBI Taxonomy" id="526218"/>
    <lineage>
        <taxon>Bacteria</taxon>
        <taxon>Fusobacteriati</taxon>
        <taxon>Fusobacteriota</taxon>
        <taxon>Fusobacteriia</taxon>
        <taxon>Fusobacteriales</taxon>
        <taxon>Leptotrichiaceae</taxon>
        <taxon>Sebaldella</taxon>
    </lineage>
</organism>
<dbReference type="AlphaFoldDB" id="D1AI95"/>
<gene>
    <name evidence="2" type="ordered locus">Sterm_1621</name>
</gene>
<dbReference type="EMBL" id="CP001739">
    <property type="protein sequence ID" value="ACZ08479.1"/>
    <property type="molecule type" value="Genomic_DNA"/>
</dbReference>
<sequence length="211" mass="24169">MNKYRLTGILLSGFIKILIKTTKYKVVQSEEAMKQKQAIIIFWHRKIIPTMLSTDFVEKKSSLVSSSKDGDILEEVLTRFDNLVVRGSSNKDNVKSLKQILKLIKTGFSIGIAIDGPRGPIYEPKSGALYIAMKTGLPMIPIGGYTNKKRIFKKAWDKFELPKFFSKSCYYAGEPLYFTKDSDIDASMELIKSKLHEANRIAKEYYDKEYR</sequence>
<reference evidence="2 3" key="2">
    <citation type="journal article" date="2010" name="Stand. Genomic Sci.">
        <title>Complete genome sequence of Sebaldella termitidis type strain (NCTC 11300).</title>
        <authorList>
            <person name="Harmon-Smith M."/>
            <person name="Celia L."/>
            <person name="Chertkov O."/>
            <person name="Lapidus A."/>
            <person name="Copeland A."/>
            <person name="Glavina Del Rio T."/>
            <person name="Nolan M."/>
            <person name="Lucas S."/>
            <person name="Tice H."/>
            <person name="Cheng J.F."/>
            <person name="Han C."/>
            <person name="Detter J.C."/>
            <person name="Bruce D."/>
            <person name="Goodwin L."/>
            <person name="Pitluck S."/>
            <person name="Pati A."/>
            <person name="Liolios K."/>
            <person name="Ivanova N."/>
            <person name="Mavromatis K."/>
            <person name="Mikhailova N."/>
            <person name="Chen A."/>
            <person name="Palaniappan K."/>
            <person name="Land M."/>
            <person name="Hauser L."/>
            <person name="Chang Y.J."/>
            <person name="Jeffries C.D."/>
            <person name="Brettin T."/>
            <person name="Goker M."/>
            <person name="Beck B."/>
            <person name="Bristow J."/>
            <person name="Eisen J.A."/>
            <person name="Markowitz V."/>
            <person name="Hugenholtz P."/>
            <person name="Kyrpides N.C."/>
            <person name="Klenk H.P."/>
            <person name="Chen F."/>
        </authorList>
    </citation>
    <scope>NUCLEOTIDE SEQUENCE [LARGE SCALE GENOMIC DNA]</scope>
    <source>
        <strain evidence="3">ATCC 33386 / NCTC 11300</strain>
    </source>
</reference>
<dbReference type="Pfam" id="PF04028">
    <property type="entry name" value="DUF374"/>
    <property type="match status" value="1"/>
</dbReference>
<evidence type="ECO:0000313" key="2">
    <source>
        <dbReference type="EMBL" id="ACZ08479.1"/>
    </source>
</evidence>
<dbReference type="RefSeq" id="WP_012861075.1">
    <property type="nucleotide sequence ID" value="NC_013517.1"/>
</dbReference>
<keyword evidence="3" id="KW-1185">Reference proteome</keyword>